<gene>
    <name evidence="2" type="ORF">M0R45_001951</name>
</gene>
<reference evidence="2 3" key="1">
    <citation type="journal article" date="2023" name="G3 (Bethesda)">
        <title>A chromosome-length genome assembly and annotation of blackberry (Rubus argutus, cv. 'Hillquist').</title>
        <authorList>
            <person name="Bruna T."/>
            <person name="Aryal R."/>
            <person name="Dudchenko O."/>
            <person name="Sargent D.J."/>
            <person name="Mead D."/>
            <person name="Buti M."/>
            <person name="Cavallini A."/>
            <person name="Hytonen T."/>
            <person name="Andres J."/>
            <person name="Pham M."/>
            <person name="Weisz D."/>
            <person name="Mascagni F."/>
            <person name="Usai G."/>
            <person name="Natali L."/>
            <person name="Bassil N."/>
            <person name="Fernandez G.E."/>
            <person name="Lomsadze A."/>
            <person name="Armour M."/>
            <person name="Olukolu B."/>
            <person name="Poorten T."/>
            <person name="Britton C."/>
            <person name="Davik J."/>
            <person name="Ashrafi H."/>
            <person name="Aiden E.L."/>
            <person name="Borodovsky M."/>
            <person name="Worthington M."/>
        </authorList>
    </citation>
    <scope>NUCLEOTIDE SEQUENCE [LARGE SCALE GENOMIC DNA]</scope>
    <source>
        <strain evidence="2">PI 553951</strain>
    </source>
</reference>
<evidence type="ECO:0000313" key="3">
    <source>
        <dbReference type="Proteomes" id="UP001457282"/>
    </source>
</evidence>
<comment type="caution">
    <text evidence="2">The sequence shown here is derived from an EMBL/GenBank/DDBJ whole genome shotgun (WGS) entry which is preliminary data.</text>
</comment>
<keyword evidence="3" id="KW-1185">Reference proteome</keyword>
<feature type="region of interest" description="Disordered" evidence="1">
    <location>
        <begin position="26"/>
        <end position="63"/>
    </location>
</feature>
<dbReference type="EMBL" id="JBEDUW010000284">
    <property type="protein sequence ID" value="KAK9901818.1"/>
    <property type="molecule type" value="Genomic_DNA"/>
</dbReference>
<protein>
    <submittedName>
        <fullName evidence="2">Uncharacterized protein</fullName>
    </submittedName>
</protein>
<feature type="compositionally biased region" description="Low complexity" evidence="1">
    <location>
        <begin position="31"/>
        <end position="40"/>
    </location>
</feature>
<organism evidence="2 3">
    <name type="scientific">Rubus argutus</name>
    <name type="common">Southern blackberry</name>
    <dbReference type="NCBI Taxonomy" id="59490"/>
    <lineage>
        <taxon>Eukaryota</taxon>
        <taxon>Viridiplantae</taxon>
        <taxon>Streptophyta</taxon>
        <taxon>Embryophyta</taxon>
        <taxon>Tracheophyta</taxon>
        <taxon>Spermatophyta</taxon>
        <taxon>Magnoliopsida</taxon>
        <taxon>eudicotyledons</taxon>
        <taxon>Gunneridae</taxon>
        <taxon>Pentapetalae</taxon>
        <taxon>rosids</taxon>
        <taxon>fabids</taxon>
        <taxon>Rosales</taxon>
        <taxon>Rosaceae</taxon>
        <taxon>Rosoideae</taxon>
        <taxon>Rosoideae incertae sedis</taxon>
        <taxon>Rubus</taxon>
    </lineage>
</organism>
<dbReference type="AlphaFoldDB" id="A0AAW1VJ03"/>
<evidence type="ECO:0000313" key="2">
    <source>
        <dbReference type="EMBL" id="KAK9901818.1"/>
    </source>
</evidence>
<dbReference type="Proteomes" id="UP001457282">
    <property type="component" value="Unassembled WGS sequence"/>
</dbReference>
<proteinExistence type="predicted"/>
<accession>A0AAW1VJ03</accession>
<evidence type="ECO:0000256" key="1">
    <source>
        <dbReference type="SAM" id="MobiDB-lite"/>
    </source>
</evidence>
<name>A0AAW1VJ03_RUBAR</name>
<sequence>MGLQRRREHGLVGDQWWLGFKQRWRQRRRMGSASGSSRYGRGLGRSGIDDAVGNRSGSRRQSCEDWSSCRQLGMRLG</sequence>